<dbReference type="InterPro" id="IPR013830">
    <property type="entry name" value="SGNH_hydro"/>
</dbReference>
<dbReference type="Proteomes" id="UP000245539">
    <property type="component" value="Unassembled WGS sequence"/>
</dbReference>
<evidence type="ECO:0000313" key="3">
    <source>
        <dbReference type="EMBL" id="PWR00700.1"/>
    </source>
</evidence>
<dbReference type="PANTHER" id="PTHR30383:SF5">
    <property type="entry name" value="SGNH HYDROLASE-TYPE ESTERASE DOMAIN-CONTAINING PROTEIN"/>
    <property type="match status" value="1"/>
</dbReference>
<comment type="caution">
    <text evidence="3">The sequence shown here is derived from an EMBL/GenBank/DDBJ whole genome shotgun (WGS) entry which is preliminary data.</text>
</comment>
<accession>A0A317CQZ8</accession>
<feature type="transmembrane region" description="Helical" evidence="1">
    <location>
        <begin position="23"/>
        <end position="52"/>
    </location>
</feature>
<keyword evidence="4" id="KW-1185">Reference proteome</keyword>
<reference evidence="3 4" key="1">
    <citation type="submission" date="2018-05" db="EMBL/GenBank/DDBJ databases">
        <title>Leucothrix arctica sp. nov., isolated from Arctic seawater.</title>
        <authorList>
            <person name="Choi A."/>
            <person name="Baek K."/>
        </authorList>
    </citation>
    <scope>NUCLEOTIDE SEQUENCE [LARGE SCALE GENOMIC DNA]</scope>
    <source>
        <strain evidence="3 4">JCM 18388</strain>
    </source>
</reference>
<keyword evidence="1" id="KW-0812">Transmembrane</keyword>
<dbReference type="EMBL" id="QGKM01000001">
    <property type="protein sequence ID" value="PWR00700.1"/>
    <property type="molecule type" value="Genomic_DNA"/>
</dbReference>
<evidence type="ECO:0000313" key="4">
    <source>
        <dbReference type="Proteomes" id="UP000245539"/>
    </source>
</evidence>
<evidence type="ECO:0000259" key="2">
    <source>
        <dbReference type="Pfam" id="PF13472"/>
    </source>
</evidence>
<evidence type="ECO:0000256" key="1">
    <source>
        <dbReference type="SAM" id="Phobius"/>
    </source>
</evidence>
<keyword evidence="1" id="KW-0472">Membrane</keyword>
<protein>
    <recommendedName>
        <fullName evidence="2">SGNH hydrolase-type esterase domain-containing protein</fullName>
    </recommendedName>
</protein>
<dbReference type="InterPro" id="IPR036514">
    <property type="entry name" value="SGNH_hydro_sf"/>
</dbReference>
<gene>
    <name evidence="3" type="ORF">DKW60_00380</name>
</gene>
<organism evidence="3 4">
    <name type="scientific">Leucothrix pacifica</name>
    <dbReference type="NCBI Taxonomy" id="1247513"/>
    <lineage>
        <taxon>Bacteria</taxon>
        <taxon>Pseudomonadati</taxon>
        <taxon>Pseudomonadota</taxon>
        <taxon>Gammaproteobacteria</taxon>
        <taxon>Thiotrichales</taxon>
        <taxon>Thiotrichaceae</taxon>
        <taxon>Leucothrix</taxon>
    </lineage>
</organism>
<dbReference type="InterPro" id="IPR051532">
    <property type="entry name" value="Ester_Hydrolysis_Enzymes"/>
</dbReference>
<feature type="domain" description="SGNH hydrolase-type esterase" evidence="2">
    <location>
        <begin position="99"/>
        <end position="253"/>
    </location>
</feature>
<proteinExistence type="predicted"/>
<keyword evidence="1" id="KW-1133">Transmembrane helix</keyword>
<dbReference type="Gene3D" id="3.40.50.1110">
    <property type="entry name" value="SGNH hydrolase"/>
    <property type="match status" value="1"/>
</dbReference>
<dbReference type="GO" id="GO:0004622">
    <property type="term" value="F:phosphatidylcholine lysophospholipase activity"/>
    <property type="evidence" value="ECO:0007669"/>
    <property type="project" value="TreeGrafter"/>
</dbReference>
<dbReference type="SUPFAM" id="SSF52266">
    <property type="entry name" value="SGNH hydrolase"/>
    <property type="match status" value="1"/>
</dbReference>
<dbReference type="PANTHER" id="PTHR30383">
    <property type="entry name" value="THIOESTERASE 1/PROTEASE 1/LYSOPHOSPHOLIPASE L1"/>
    <property type="match status" value="1"/>
</dbReference>
<dbReference type="Pfam" id="PF13472">
    <property type="entry name" value="Lipase_GDSL_2"/>
    <property type="match status" value="1"/>
</dbReference>
<name>A0A317CQZ8_9GAMM</name>
<sequence length="263" mass="28605">MFYSVICTLCVHSAVDSGKLPPIATIIGLMIKILMISAWLLLVHTIALLAIFDTDLLYRIDRKLGTGLLNPPEITQYHEDMLGSQLQLDSSVEAGSVIFLGDSLTQGLNVAAVTHPAINYGIGMDTSAALLGRIGQYQSLTKASAIVVEIGINDLIRTSRSNAQIVENIQQILDSLPDQVPVIVQSVFPVDERFGMTGFNQRIRTLNAAIADLAASQSFEFLDLHDAFADEDGNLKDELHTGDGIHLSAAAYQQWISSLKERL</sequence>
<dbReference type="AlphaFoldDB" id="A0A317CQZ8"/>